<organism evidence="1 2">
    <name type="scientific">Smittium megazygosporum</name>
    <dbReference type="NCBI Taxonomy" id="133381"/>
    <lineage>
        <taxon>Eukaryota</taxon>
        <taxon>Fungi</taxon>
        <taxon>Fungi incertae sedis</taxon>
        <taxon>Zoopagomycota</taxon>
        <taxon>Kickxellomycotina</taxon>
        <taxon>Harpellomycetes</taxon>
        <taxon>Harpellales</taxon>
        <taxon>Legeriomycetaceae</taxon>
        <taxon>Smittium</taxon>
    </lineage>
</organism>
<dbReference type="Proteomes" id="UP000245609">
    <property type="component" value="Unassembled WGS sequence"/>
</dbReference>
<name>A0A2T9Y954_9FUNG</name>
<dbReference type="STRING" id="133381.A0A2T9Y954"/>
<sequence>MHNTPSLDLSHRSSLDSAFSVDSVSTGNTQSVFYEKEMLETSLEEVTPAKDSSTGFWGTIKSLGKGRSSKTTKFEKYKNATNKRRVPGFILSDPALYGSFVISMESAEEQIIKK</sequence>
<dbReference type="EMBL" id="MBFS01003109">
    <property type="protein sequence ID" value="PVU88847.1"/>
    <property type="molecule type" value="Genomic_DNA"/>
</dbReference>
<gene>
    <name evidence="1" type="ORF">BB560_006334</name>
</gene>
<comment type="caution">
    <text evidence="1">The sequence shown here is derived from an EMBL/GenBank/DDBJ whole genome shotgun (WGS) entry which is preliminary data.</text>
</comment>
<proteinExistence type="predicted"/>
<evidence type="ECO:0000313" key="2">
    <source>
        <dbReference type="Proteomes" id="UP000245609"/>
    </source>
</evidence>
<reference evidence="1 2" key="1">
    <citation type="journal article" date="2018" name="MBio">
        <title>Comparative Genomics Reveals the Core Gene Toolbox for the Fungus-Insect Symbiosis.</title>
        <authorList>
            <person name="Wang Y."/>
            <person name="Stata M."/>
            <person name="Wang W."/>
            <person name="Stajich J.E."/>
            <person name="White M.M."/>
            <person name="Moncalvo J.M."/>
        </authorList>
    </citation>
    <scope>NUCLEOTIDE SEQUENCE [LARGE SCALE GENOMIC DNA]</scope>
    <source>
        <strain evidence="1 2">SC-DP-2</strain>
    </source>
</reference>
<dbReference type="AlphaFoldDB" id="A0A2T9Y954"/>
<keyword evidence="2" id="KW-1185">Reference proteome</keyword>
<evidence type="ECO:0000313" key="1">
    <source>
        <dbReference type="EMBL" id="PVU88847.1"/>
    </source>
</evidence>
<protein>
    <submittedName>
        <fullName evidence="1">Uncharacterized protein</fullName>
    </submittedName>
</protein>
<accession>A0A2T9Y954</accession>